<dbReference type="AlphaFoldDB" id="A0A2P2K860"/>
<protein>
    <submittedName>
        <fullName evidence="1">Uncharacterized protein MANES_10G065200</fullName>
    </submittedName>
</protein>
<evidence type="ECO:0000313" key="1">
    <source>
        <dbReference type="EMBL" id="MBX01867.1"/>
    </source>
</evidence>
<organism evidence="1">
    <name type="scientific">Rhizophora mucronata</name>
    <name type="common">Asiatic mangrove</name>
    <dbReference type="NCBI Taxonomy" id="61149"/>
    <lineage>
        <taxon>Eukaryota</taxon>
        <taxon>Viridiplantae</taxon>
        <taxon>Streptophyta</taxon>
        <taxon>Embryophyta</taxon>
        <taxon>Tracheophyta</taxon>
        <taxon>Spermatophyta</taxon>
        <taxon>Magnoliopsida</taxon>
        <taxon>eudicotyledons</taxon>
        <taxon>Gunneridae</taxon>
        <taxon>Pentapetalae</taxon>
        <taxon>rosids</taxon>
        <taxon>fabids</taxon>
        <taxon>Malpighiales</taxon>
        <taxon>Rhizophoraceae</taxon>
        <taxon>Rhizophora</taxon>
    </lineage>
</organism>
<dbReference type="EMBL" id="GGEC01021383">
    <property type="protein sequence ID" value="MBX01867.1"/>
    <property type="molecule type" value="Transcribed_RNA"/>
</dbReference>
<sequence length="65" mass="7599">MLLFVQDMYNQIMISQKGLQAFQLLFPRPLDLHPESNPQAQALWQRLRMPIESFQHAPAALRLPL</sequence>
<accession>A0A2P2K860</accession>
<reference evidence="1" key="1">
    <citation type="submission" date="2018-02" db="EMBL/GenBank/DDBJ databases">
        <title>Rhizophora mucronata_Transcriptome.</title>
        <authorList>
            <person name="Meera S.P."/>
            <person name="Sreeshan A."/>
            <person name="Augustine A."/>
        </authorList>
    </citation>
    <scope>NUCLEOTIDE SEQUENCE</scope>
    <source>
        <tissue evidence="1">Leaf</tissue>
    </source>
</reference>
<name>A0A2P2K860_RHIMU</name>
<proteinExistence type="predicted"/>